<evidence type="ECO:0000313" key="2">
    <source>
        <dbReference type="EMBL" id="PNW73165.1"/>
    </source>
</evidence>
<dbReference type="Proteomes" id="UP000006906">
    <property type="component" value="Chromosome 14"/>
</dbReference>
<dbReference type="STRING" id="3055.A0A2K3CY05"/>
<dbReference type="InterPro" id="IPR036047">
    <property type="entry name" value="F-box-like_dom_sf"/>
</dbReference>
<evidence type="ECO:0000313" key="3">
    <source>
        <dbReference type="Proteomes" id="UP000006906"/>
    </source>
</evidence>
<feature type="region of interest" description="Disordered" evidence="1">
    <location>
        <begin position="502"/>
        <end position="529"/>
    </location>
</feature>
<dbReference type="PaxDb" id="3055-EDP10051"/>
<sequence>MFDGASLMRLGAVNKFWHSVVSDSFVWERINAARLGEELLPPPAKPASALPGWSFFPGLDSPENDCASPEDAGADRSPAALARLADARGGVAFNTGGWVKRWVVPSCNWNRWTYEPGAGLWVRSSELERLQQQLQERRSRSPAIRPWQPPAELPEQAQPPQVRPPDFPGWVFYPLLDSPGNDISPPRGGDSFINMCATLQELVARATSMPQAVAFNTTGYIKSDVHSQSNWRRCTGPGGSSWAGLYVREEVVAARRLLRPLPGGGLDPRLRYFQRAKTRLLAARDVGVVWLNGEYLDRTPDPDLNGRAAGACGSGHLVVRLRNVCWLQLDGSFYGLGPGRYRAIWSLRACSTGGYAPPVPTVNFTITLTAKRPHRPLEVFRSPSAAEGQEGAGSTPSAGAAGQQQEQGQQAGQGGGANATKAEAEPVVGSELSASTDVSLRVISGAWRDVAAGEFEVPPGAIYDVGVRLWNYDSNWKSGLCFKDLRLVRLRADGRVEEMEGAAAGAGEAGASGARGPPARTAAGAASNTGWGSCVAM</sequence>
<proteinExistence type="predicted"/>
<feature type="compositionally biased region" description="Low complexity" evidence="1">
    <location>
        <begin position="392"/>
        <end position="410"/>
    </location>
</feature>
<feature type="region of interest" description="Disordered" evidence="1">
    <location>
        <begin position="133"/>
        <end position="161"/>
    </location>
</feature>
<dbReference type="KEGG" id="cre:CHLRE_14g621400v5"/>
<keyword evidence="3" id="KW-1185">Reference proteome</keyword>
<dbReference type="GeneID" id="5715903"/>
<protein>
    <recommendedName>
        <fullName evidence="4">F-box domain-containing protein</fullName>
    </recommendedName>
</protein>
<dbReference type="InParanoid" id="A0A2K3CY05"/>
<dbReference type="Gramene" id="PNW73165">
    <property type="protein sequence ID" value="PNW73165"/>
    <property type="gene ID" value="CHLRE_14g621400v5"/>
</dbReference>
<gene>
    <name evidence="2" type="ORF">CHLRE_14g621400v5</name>
</gene>
<organism evidence="2 3">
    <name type="scientific">Chlamydomonas reinhardtii</name>
    <name type="common">Chlamydomonas smithii</name>
    <dbReference type="NCBI Taxonomy" id="3055"/>
    <lineage>
        <taxon>Eukaryota</taxon>
        <taxon>Viridiplantae</taxon>
        <taxon>Chlorophyta</taxon>
        <taxon>core chlorophytes</taxon>
        <taxon>Chlorophyceae</taxon>
        <taxon>CS clade</taxon>
        <taxon>Chlamydomonadales</taxon>
        <taxon>Chlamydomonadaceae</taxon>
        <taxon>Chlamydomonas</taxon>
    </lineage>
</organism>
<dbReference type="EMBL" id="CM008975">
    <property type="protein sequence ID" value="PNW73165.1"/>
    <property type="molecule type" value="Genomic_DNA"/>
</dbReference>
<dbReference type="OrthoDB" id="533833at2759"/>
<reference evidence="2 3" key="1">
    <citation type="journal article" date="2007" name="Science">
        <title>The Chlamydomonas genome reveals the evolution of key animal and plant functions.</title>
        <authorList>
            <person name="Merchant S.S."/>
            <person name="Prochnik S.E."/>
            <person name="Vallon O."/>
            <person name="Harris E.H."/>
            <person name="Karpowicz S.J."/>
            <person name="Witman G.B."/>
            <person name="Terry A."/>
            <person name="Salamov A."/>
            <person name="Fritz-Laylin L.K."/>
            <person name="Marechal-Drouard L."/>
            <person name="Marshall W.F."/>
            <person name="Qu L.H."/>
            <person name="Nelson D.R."/>
            <person name="Sanderfoot A.A."/>
            <person name="Spalding M.H."/>
            <person name="Kapitonov V.V."/>
            <person name="Ren Q."/>
            <person name="Ferris P."/>
            <person name="Lindquist E."/>
            <person name="Shapiro H."/>
            <person name="Lucas S.M."/>
            <person name="Grimwood J."/>
            <person name="Schmutz J."/>
            <person name="Cardol P."/>
            <person name="Cerutti H."/>
            <person name="Chanfreau G."/>
            <person name="Chen C.L."/>
            <person name="Cognat V."/>
            <person name="Croft M.T."/>
            <person name="Dent R."/>
            <person name="Dutcher S."/>
            <person name="Fernandez E."/>
            <person name="Fukuzawa H."/>
            <person name="Gonzalez-Ballester D."/>
            <person name="Gonzalez-Halphen D."/>
            <person name="Hallmann A."/>
            <person name="Hanikenne M."/>
            <person name="Hippler M."/>
            <person name="Inwood W."/>
            <person name="Jabbari K."/>
            <person name="Kalanon M."/>
            <person name="Kuras R."/>
            <person name="Lefebvre P.A."/>
            <person name="Lemaire S.D."/>
            <person name="Lobanov A.V."/>
            <person name="Lohr M."/>
            <person name="Manuell A."/>
            <person name="Meier I."/>
            <person name="Mets L."/>
            <person name="Mittag M."/>
            <person name="Mittelmeier T."/>
            <person name="Moroney J.V."/>
            <person name="Moseley J."/>
            <person name="Napoli C."/>
            <person name="Nedelcu A.M."/>
            <person name="Niyogi K."/>
            <person name="Novoselov S.V."/>
            <person name="Paulsen I.T."/>
            <person name="Pazour G."/>
            <person name="Purton S."/>
            <person name="Ral J.P."/>
            <person name="Riano-Pachon D.M."/>
            <person name="Riekhof W."/>
            <person name="Rymarquis L."/>
            <person name="Schroda M."/>
            <person name="Stern D."/>
            <person name="Umen J."/>
            <person name="Willows R."/>
            <person name="Wilson N."/>
            <person name="Zimmer S.L."/>
            <person name="Allmer J."/>
            <person name="Balk J."/>
            <person name="Bisova K."/>
            <person name="Chen C.J."/>
            <person name="Elias M."/>
            <person name="Gendler K."/>
            <person name="Hauser C."/>
            <person name="Lamb M.R."/>
            <person name="Ledford H."/>
            <person name="Long J.C."/>
            <person name="Minagawa J."/>
            <person name="Page M.D."/>
            <person name="Pan J."/>
            <person name="Pootakham W."/>
            <person name="Roje S."/>
            <person name="Rose A."/>
            <person name="Stahlberg E."/>
            <person name="Terauchi A.M."/>
            <person name="Yang P."/>
            <person name="Ball S."/>
            <person name="Bowler C."/>
            <person name="Dieckmann C.L."/>
            <person name="Gladyshev V.N."/>
            <person name="Green P."/>
            <person name="Jorgensen R."/>
            <person name="Mayfield S."/>
            <person name="Mueller-Roeber B."/>
            <person name="Rajamani S."/>
            <person name="Sayre R.T."/>
            <person name="Brokstein P."/>
            <person name="Dubchak I."/>
            <person name="Goodstein D."/>
            <person name="Hornick L."/>
            <person name="Huang Y.W."/>
            <person name="Jhaveri J."/>
            <person name="Luo Y."/>
            <person name="Martinez D."/>
            <person name="Ngau W.C."/>
            <person name="Otillar B."/>
            <person name="Poliakov A."/>
            <person name="Porter A."/>
            <person name="Szajkowski L."/>
            <person name="Werner G."/>
            <person name="Zhou K."/>
            <person name="Grigoriev I.V."/>
            <person name="Rokhsar D.S."/>
            <person name="Grossman A.R."/>
        </authorList>
    </citation>
    <scope>NUCLEOTIDE SEQUENCE [LARGE SCALE GENOMIC DNA]</scope>
    <source>
        <strain evidence="3">CC-503</strain>
    </source>
</reference>
<evidence type="ECO:0008006" key="4">
    <source>
        <dbReference type="Google" id="ProtNLM"/>
    </source>
</evidence>
<dbReference type="ExpressionAtlas" id="A0A2K3CY05">
    <property type="expression patterns" value="baseline"/>
</dbReference>
<name>A0A2K3CY05_CHLRE</name>
<dbReference type="RefSeq" id="XP_042916861.1">
    <property type="nucleotide sequence ID" value="XM_043070188.1"/>
</dbReference>
<evidence type="ECO:0000256" key="1">
    <source>
        <dbReference type="SAM" id="MobiDB-lite"/>
    </source>
</evidence>
<dbReference type="AlphaFoldDB" id="A0A2K3CY05"/>
<dbReference type="SUPFAM" id="SSF81383">
    <property type="entry name" value="F-box domain"/>
    <property type="match status" value="1"/>
</dbReference>
<feature type="region of interest" description="Disordered" evidence="1">
    <location>
        <begin position="383"/>
        <end position="430"/>
    </location>
</feature>
<accession>A0A2K3CY05</accession>